<evidence type="ECO:0000256" key="3">
    <source>
        <dbReference type="ARBA" id="ARBA00022692"/>
    </source>
</evidence>
<evidence type="ECO:0000256" key="1">
    <source>
        <dbReference type="ARBA" id="ARBA00004586"/>
    </source>
</evidence>
<evidence type="ECO:0000256" key="4">
    <source>
        <dbReference type="ARBA" id="ARBA00022824"/>
    </source>
</evidence>
<dbReference type="EMBL" id="JANJYJ010000009">
    <property type="protein sequence ID" value="KAK3190072.1"/>
    <property type="molecule type" value="Genomic_DNA"/>
</dbReference>
<sequence length="366" mass="41453">MKSLTSTPSSSVKSSTTIEESQSCYYPGCRKDANCNCEICLASINATLDLMPFSVQKTSLTKLSYNNVVDRTPISFDPSFVSTPRSSCCKMMTMMESPALKSTARLSVKEEAGEKMKMKMKMKMKKKKNREVGSGFWGVFFKLVSVLSLIFAVEFGFSCVVSGVLKPELSPEIVRSVGERSWIVQDLSRRLRFLQNELKRIVVDGRVSNCSFSDSKWEINQDGLLLNSHCVLYKSTTEEVSIWGWPLQTAGLLTAGFSSRSLTILSGRVTEWSNGKVGFSIRKANTSWVHKKWSTSVMQLDHNTWILEYRQSSILDSSRFLSAALELLNYRISRLARTMNEEHWLFSAFQDQYKTFRAKEPIKIPT</sequence>
<keyword evidence="6 7" id="KW-0472">Membrane</keyword>
<dbReference type="PANTHER" id="PTHR10868">
    <property type="entry name" value="SIGMA 1-TYPE OPIOID RECEPTOR-RELATED"/>
    <property type="match status" value="1"/>
</dbReference>
<evidence type="ECO:0000256" key="7">
    <source>
        <dbReference type="SAM" id="Phobius"/>
    </source>
</evidence>
<dbReference type="Pfam" id="PF04622">
    <property type="entry name" value="ERG2_Sigma1R"/>
    <property type="match status" value="1"/>
</dbReference>
<proteinExistence type="inferred from homology"/>
<dbReference type="AlphaFoldDB" id="A0AAD9ZU28"/>
<comment type="caution">
    <text evidence="8">The sequence shown here is derived from an EMBL/GenBank/DDBJ whole genome shotgun (WGS) entry which is preliminary data.</text>
</comment>
<dbReference type="InterPro" id="IPR006716">
    <property type="entry name" value="ERG2_sigma1_rcpt-like"/>
</dbReference>
<keyword evidence="5 7" id="KW-1133">Transmembrane helix</keyword>
<name>A0AAD9ZU28_9ROSI</name>
<comment type="subcellular location">
    <subcellularLocation>
        <location evidence="1">Endoplasmic reticulum membrane</location>
    </subcellularLocation>
</comment>
<dbReference type="GO" id="GO:0005789">
    <property type="term" value="C:endoplasmic reticulum membrane"/>
    <property type="evidence" value="ECO:0007669"/>
    <property type="project" value="UniProtKB-SubCell"/>
</dbReference>
<feature type="transmembrane region" description="Helical" evidence="7">
    <location>
        <begin position="132"/>
        <end position="153"/>
    </location>
</feature>
<evidence type="ECO:0000313" key="9">
    <source>
        <dbReference type="Proteomes" id="UP001281410"/>
    </source>
</evidence>
<evidence type="ECO:0008006" key="10">
    <source>
        <dbReference type="Google" id="ProtNLM"/>
    </source>
</evidence>
<comment type="similarity">
    <text evidence="2">Belongs to the ERG2 family.</text>
</comment>
<keyword evidence="3 7" id="KW-0812">Transmembrane</keyword>
<dbReference type="PANTHER" id="PTHR10868:SF1">
    <property type="entry name" value="SIGMA NON-OPIOID INTRACELLULAR RECEPTOR 1"/>
    <property type="match status" value="1"/>
</dbReference>
<reference evidence="8" key="1">
    <citation type="journal article" date="2023" name="Plant J.">
        <title>Genome sequences and population genomics provide insights into the demographic history, inbreeding, and mutation load of two 'living fossil' tree species of Dipteronia.</title>
        <authorList>
            <person name="Feng Y."/>
            <person name="Comes H.P."/>
            <person name="Chen J."/>
            <person name="Zhu S."/>
            <person name="Lu R."/>
            <person name="Zhang X."/>
            <person name="Li P."/>
            <person name="Qiu J."/>
            <person name="Olsen K.M."/>
            <person name="Qiu Y."/>
        </authorList>
    </citation>
    <scope>NUCLEOTIDE SEQUENCE</scope>
    <source>
        <strain evidence="8">NBL</strain>
    </source>
</reference>
<evidence type="ECO:0000256" key="2">
    <source>
        <dbReference type="ARBA" id="ARBA00007141"/>
    </source>
</evidence>
<evidence type="ECO:0000313" key="8">
    <source>
        <dbReference type="EMBL" id="KAK3190072.1"/>
    </source>
</evidence>
<keyword evidence="9" id="KW-1185">Reference proteome</keyword>
<gene>
    <name evidence="8" type="ORF">Dsin_029633</name>
</gene>
<evidence type="ECO:0000256" key="5">
    <source>
        <dbReference type="ARBA" id="ARBA00022989"/>
    </source>
</evidence>
<accession>A0AAD9ZU28</accession>
<organism evidence="8 9">
    <name type="scientific">Dipteronia sinensis</name>
    <dbReference type="NCBI Taxonomy" id="43782"/>
    <lineage>
        <taxon>Eukaryota</taxon>
        <taxon>Viridiplantae</taxon>
        <taxon>Streptophyta</taxon>
        <taxon>Embryophyta</taxon>
        <taxon>Tracheophyta</taxon>
        <taxon>Spermatophyta</taxon>
        <taxon>Magnoliopsida</taxon>
        <taxon>eudicotyledons</taxon>
        <taxon>Gunneridae</taxon>
        <taxon>Pentapetalae</taxon>
        <taxon>rosids</taxon>
        <taxon>malvids</taxon>
        <taxon>Sapindales</taxon>
        <taxon>Sapindaceae</taxon>
        <taxon>Hippocastanoideae</taxon>
        <taxon>Acereae</taxon>
        <taxon>Dipteronia</taxon>
    </lineage>
</organism>
<dbReference type="Proteomes" id="UP001281410">
    <property type="component" value="Unassembled WGS sequence"/>
</dbReference>
<keyword evidence="4" id="KW-0256">Endoplasmic reticulum</keyword>
<protein>
    <recommendedName>
        <fullName evidence="10">C-8 sterol isomerase</fullName>
    </recommendedName>
</protein>
<evidence type="ECO:0000256" key="6">
    <source>
        <dbReference type="ARBA" id="ARBA00023136"/>
    </source>
</evidence>